<dbReference type="SUPFAM" id="SSF55424">
    <property type="entry name" value="FAD/NAD-linked reductases, dimerisation (C-terminal) domain"/>
    <property type="match status" value="1"/>
</dbReference>
<accession>A0A3N0GNA5</accession>
<comment type="caution">
    <text evidence="1">The sequence shown here is derived from an EMBL/GenBank/DDBJ whole genome shotgun (WGS) entry which is preliminary data.</text>
</comment>
<organism evidence="1 2">
    <name type="scientific">Nocardioides pocheonensis</name>
    <dbReference type="NCBI Taxonomy" id="661485"/>
    <lineage>
        <taxon>Bacteria</taxon>
        <taxon>Bacillati</taxon>
        <taxon>Actinomycetota</taxon>
        <taxon>Actinomycetes</taxon>
        <taxon>Propionibacteriales</taxon>
        <taxon>Nocardioidaceae</taxon>
        <taxon>Nocardioides</taxon>
    </lineage>
</organism>
<dbReference type="RefSeq" id="WP_123223307.1">
    <property type="nucleotide sequence ID" value="NZ_RJSF01000040.1"/>
</dbReference>
<dbReference type="InterPro" id="IPR016156">
    <property type="entry name" value="FAD/NAD-linked_Rdtase_dimer_sf"/>
</dbReference>
<sequence>MSRVVAAACSTTGASASLARARLSLSQVRGNELEEAHQAARAVENLLAGPDRARPVTAMPEFGTRIHGARVRGVGFPQLANRGSVVWGSLRSGSAVVALVRDTTSVALVSVNADRVLRALAARLWPDDGDRHDAADVVAPVAS</sequence>
<gene>
    <name evidence="1" type="ORF">EFL26_13170</name>
</gene>
<dbReference type="AlphaFoldDB" id="A0A3N0GNA5"/>
<evidence type="ECO:0000313" key="1">
    <source>
        <dbReference type="EMBL" id="RNM13899.1"/>
    </source>
</evidence>
<evidence type="ECO:0000313" key="2">
    <source>
        <dbReference type="Proteomes" id="UP000279994"/>
    </source>
</evidence>
<reference evidence="1 2" key="1">
    <citation type="submission" date="2018-11" db="EMBL/GenBank/DDBJ databases">
        <authorList>
            <person name="Li F."/>
        </authorList>
    </citation>
    <scope>NUCLEOTIDE SEQUENCE [LARGE SCALE GENOMIC DNA]</scope>
    <source>
        <strain evidence="1 2">Gsoil 818</strain>
    </source>
</reference>
<name>A0A3N0GNA5_9ACTN</name>
<dbReference type="EMBL" id="RJSF01000040">
    <property type="protein sequence ID" value="RNM13899.1"/>
    <property type="molecule type" value="Genomic_DNA"/>
</dbReference>
<dbReference type="Proteomes" id="UP000279994">
    <property type="component" value="Unassembled WGS sequence"/>
</dbReference>
<protein>
    <submittedName>
        <fullName evidence="1">Uncharacterized protein</fullName>
    </submittedName>
</protein>
<dbReference type="OrthoDB" id="1145at2"/>
<proteinExistence type="predicted"/>
<keyword evidence="2" id="KW-1185">Reference proteome</keyword>